<evidence type="ECO:0000313" key="2">
    <source>
        <dbReference type="Proteomes" id="UP000838748"/>
    </source>
</evidence>
<organism evidence="1 2">
    <name type="scientific">Vibrio marisflavi CECT 7928</name>
    <dbReference type="NCBI Taxonomy" id="634439"/>
    <lineage>
        <taxon>Bacteria</taxon>
        <taxon>Pseudomonadati</taxon>
        <taxon>Pseudomonadota</taxon>
        <taxon>Gammaproteobacteria</taxon>
        <taxon>Vibrionales</taxon>
        <taxon>Vibrionaceae</taxon>
        <taxon>Vibrio</taxon>
    </lineage>
</organism>
<name>A0ABM9A4L9_9VIBR</name>
<dbReference type="RefSeq" id="WP_237361914.1">
    <property type="nucleotide sequence ID" value="NZ_CAKLDM010000002.1"/>
</dbReference>
<sequence length="84" mass="9728">MINSEEATHKDIDYQVDVEYIEEKDGYIASFSFEGPVNNRGYYVSVNATVMNERTEDVSIFDEETYAFDVAHRLAKKNIEKVHT</sequence>
<reference evidence="1" key="1">
    <citation type="submission" date="2021-11" db="EMBL/GenBank/DDBJ databases">
        <authorList>
            <person name="Rodrigo-Torres L."/>
            <person name="Arahal R. D."/>
            <person name="Lucena T."/>
        </authorList>
    </citation>
    <scope>NUCLEOTIDE SEQUENCE</scope>
    <source>
        <strain evidence="1">CECT 7928</strain>
    </source>
</reference>
<accession>A0ABM9A4L9</accession>
<gene>
    <name evidence="1" type="ORF">VMF7928_02482</name>
</gene>
<dbReference type="EMBL" id="CAKLDM010000002">
    <property type="protein sequence ID" value="CAH0539835.1"/>
    <property type="molecule type" value="Genomic_DNA"/>
</dbReference>
<comment type="caution">
    <text evidence="1">The sequence shown here is derived from an EMBL/GenBank/DDBJ whole genome shotgun (WGS) entry which is preliminary data.</text>
</comment>
<dbReference type="Proteomes" id="UP000838748">
    <property type="component" value="Unassembled WGS sequence"/>
</dbReference>
<proteinExistence type="predicted"/>
<protein>
    <submittedName>
        <fullName evidence="1">Uncharacterized protein</fullName>
    </submittedName>
</protein>
<evidence type="ECO:0000313" key="1">
    <source>
        <dbReference type="EMBL" id="CAH0539835.1"/>
    </source>
</evidence>
<keyword evidence="2" id="KW-1185">Reference proteome</keyword>